<dbReference type="Proteomes" id="UP000579281">
    <property type="component" value="Unassembled WGS sequence"/>
</dbReference>
<evidence type="ECO:0000313" key="3">
    <source>
        <dbReference type="Proteomes" id="UP000579281"/>
    </source>
</evidence>
<dbReference type="EMBL" id="JACHEN010000034">
    <property type="protein sequence ID" value="MBB6218165.1"/>
    <property type="molecule type" value="Genomic_DNA"/>
</dbReference>
<feature type="domain" description="Replication-associated protein ORF2/G2P" evidence="1">
    <location>
        <begin position="85"/>
        <end position="189"/>
    </location>
</feature>
<gene>
    <name evidence="2" type="ORF">HNQ80_004305</name>
</gene>
<accession>A0A841L7C0</accession>
<keyword evidence="3" id="KW-1185">Reference proteome</keyword>
<evidence type="ECO:0000259" key="1">
    <source>
        <dbReference type="Pfam" id="PF23343"/>
    </source>
</evidence>
<dbReference type="RefSeq" id="WP_184312660.1">
    <property type="nucleotide sequence ID" value="NZ_JACHEN010000034.1"/>
</dbReference>
<comment type="caution">
    <text evidence="2">The sequence shown here is derived from an EMBL/GenBank/DDBJ whole genome shotgun (WGS) entry which is preliminary data.</text>
</comment>
<evidence type="ECO:0000313" key="2">
    <source>
        <dbReference type="EMBL" id="MBB6218165.1"/>
    </source>
</evidence>
<organism evidence="2 3">
    <name type="scientific">Anaerosolibacter carboniphilus</name>
    <dbReference type="NCBI Taxonomy" id="1417629"/>
    <lineage>
        <taxon>Bacteria</taxon>
        <taxon>Bacillati</taxon>
        <taxon>Bacillota</taxon>
        <taxon>Clostridia</taxon>
        <taxon>Peptostreptococcales</taxon>
        <taxon>Thermotaleaceae</taxon>
        <taxon>Anaerosolibacter</taxon>
    </lineage>
</organism>
<dbReference type="InterPro" id="IPR056906">
    <property type="entry name" value="ORF2/G2P_dom"/>
</dbReference>
<dbReference type="Pfam" id="PF23343">
    <property type="entry name" value="REP_ORF2-G2P"/>
    <property type="match status" value="1"/>
</dbReference>
<sequence length="343" mass="40957">MIHSMSYNFEIKIAGKHVALKRYSKEFQYNYAVDKAPAPTKKGGSKNLRENFTRSIMRARKRVFDIIACNVDVIPDYHGQMQRPKFLTLTFKENMQDLSLANEQFTLFNKRLSYYLYGIKRNVLKYICIPEFQKRGAVHFHILYFNLPYVDFNKLGEIWGNGYIFIEGVQQKDEIEDFAKYVCKYINKENSKGEDNFDLYVEKDLLNQKRYFISRGLRKPSVYKLNIDKELYTAFLAMLKDFHASNHEYSNEYVGNVELNTYEVEEKKTVENLNNAINSMVQMMLDLYHTHVKIKWKHVKQRFMNAEHYFKSKELSEKIFYKFMERMGFIRADDWECDSAIFS</sequence>
<name>A0A841L7C0_9FIRM</name>
<proteinExistence type="predicted"/>
<dbReference type="AlphaFoldDB" id="A0A841L7C0"/>
<reference evidence="2 3" key="1">
    <citation type="submission" date="2020-08" db="EMBL/GenBank/DDBJ databases">
        <title>Genomic Encyclopedia of Type Strains, Phase IV (KMG-IV): sequencing the most valuable type-strain genomes for metagenomic binning, comparative biology and taxonomic classification.</title>
        <authorList>
            <person name="Goeker M."/>
        </authorList>
    </citation>
    <scope>NUCLEOTIDE SEQUENCE [LARGE SCALE GENOMIC DNA]</scope>
    <source>
        <strain evidence="2 3">DSM 103526</strain>
    </source>
</reference>
<protein>
    <recommendedName>
        <fullName evidence="1">Replication-associated protein ORF2/G2P domain-containing protein</fullName>
    </recommendedName>
</protein>